<dbReference type="InParanoid" id="K2S7L5"/>
<name>K2S7L5_MACPH</name>
<keyword evidence="2" id="KW-0479">Metal-binding</keyword>
<dbReference type="PANTHER" id="PTHR11271">
    <property type="entry name" value="GUANINE DEAMINASE"/>
    <property type="match status" value="1"/>
</dbReference>
<evidence type="ECO:0000259" key="6">
    <source>
        <dbReference type="Pfam" id="PF01979"/>
    </source>
</evidence>
<dbReference type="OrthoDB" id="194468at2759"/>
<evidence type="ECO:0000256" key="5">
    <source>
        <dbReference type="SAM" id="SignalP"/>
    </source>
</evidence>
<evidence type="ECO:0000313" key="7">
    <source>
        <dbReference type="EMBL" id="EKG18374.1"/>
    </source>
</evidence>
<dbReference type="AlphaFoldDB" id="K2S7L5"/>
<dbReference type="STRING" id="1126212.K2S7L5"/>
<keyword evidence="5" id="KW-0732">Signal</keyword>
<dbReference type="Gene3D" id="2.30.40.10">
    <property type="entry name" value="Urease, subunit C, domain 1"/>
    <property type="match status" value="1"/>
</dbReference>
<dbReference type="GO" id="GO:0019239">
    <property type="term" value="F:deaminase activity"/>
    <property type="evidence" value="ECO:0007669"/>
    <property type="project" value="TreeGrafter"/>
</dbReference>
<dbReference type="Pfam" id="PF01979">
    <property type="entry name" value="Amidohydro_1"/>
    <property type="match status" value="1"/>
</dbReference>
<dbReference type="HOGENOM" id="CLU_073099_0_0_1"/>
<evidence type="ECO:0000256" key="1">
    <source>
        <dbReference type="ARBA" id="ARBA00001947"/>
    </source>
</evidence>
<dbReference type="GO" id="GO:0005829">
    <property type="term" value="C:cytosol"/>
    <property type="evidence" value="ECO:0007669"/>
    <property type="project" value="TreeGrafter"/>
</dbReference>
<feature type="signal peptide" evidence="5">
    <location>
        <begin position="1"/>
        <end position="23"/>
    </location>
</feature>
<evidence type="ECO:0000256" key="2">
    <source>
        <dbReference type="ARBA" id="ARBA00022723"/>
    </source>
</evidence>
<dbReference type="GO" id="GO:0046872">
    <property type="term" value="F:metal ion binding"/>
    <property type="evidence" value="ECO:0007669"/>
    <property type="project" value="UniProtKB-KW"/>
</dbReference>
<comment type="caution">
    <text evidence="7">The sequence shown here is derived from an EMBL/GenBank/DDBJ whole genome shotgun (WGS) entry which is preliminary data.</text>
</comment>
<comment type="cofactor">
    <cofactor evidence="1">
        <name>Zn(2+)</name>
        <dbReference type="ChEBI" id="CHEBI:29105"/>
    </cofactor>
</comment>
<accession>K2S7L5</accession>
<evidence type="ECO:0000256" key="4">
    <source>
        <dbReference type="ARBA" id="ARBA00022833"/>
    </source>
</evidence>
<evidence type="ECO:0000313" key="8">
    <source>
        <dbReference type="Proteomes" id="UP000007129"/>
    </source>
</evidence>
<dbReference type="InterPro" id="IPR051607">
    <property type="entry name" value="Metallo-dep_hydrolases"/>
</dbReference>
<dbReference type="EMBL" id="AHHD01000208">
    <property type="protein sequence ID" value="EKG18374.1"/>
    <property type="molecule type" value="Genomic_DNA"/>
</dbReference>
<dbReference type="Proteomes" id="UP000007129">
    <property type="component" value="Unassembled WGS sequence"/>
</dbReference>
<dbReference type="InterPro" id="IPR032466">
    <property type="entry name" value="Metal_Hydrolase"/>
</dbReference>
<protein>
    <recommendedName>
        <fullName evidence="6">Amidohydrolase-related domain-containing protein</fullName>
    </recommendedName>
</protein>
<dbReference type="SUPFAM" id="SSF51338">
    <property type="entry name" value="Composite domain of metallo-dependent hydrolases"/>
    <property type="match status" value="1"/>
</dbReference>
<keyword evidence="4" id="KW-0862">Zinc</keyword>
<sequence length="240" mass="26363">MPVKMRKPALLFFTSCIFTGVFAKSILFEHGTIISFSEENQQLEVIRNGSLLITDDRVAGIFPSSRNNATAIPPDTERISADGDIITPGFIDTHRHTWQAAHRTLGADSALAEYLVHWANTTLISEVYDRETMYYSEMMGLCEGLNSGVTTIVDYATGSITEEATRAGVAAMVDSGVRGTFGFPMSSAHSNFTLEDQMALWQELATQQESARSLVSMGLVYETFDIGAPEEIQAIIDFAR</sequence>
<dbReference type="PANTHER" id="PTHR11271:SF37">
    <property type="entry name" value="FAMILY PROTEIN, PUTATIVE (AFU_ORTHOLOGUE AFUA_4G00460)-RELATED"/>
    <property type="match status" value="1"/>
</dbReference>
<dbReference type="VEuPathDB" id="FungiDB:MPH_04375"/>
<dbReference type="eggNOG" id="KOG3968">
    <property type="taxonomic scope" value="Eukaryota"/>
</dbReference>
<dbReference type="InterPro" id="IPR011059">
    <property type="entry name" value="Metal-dep_hydrolase_composite"/>
</dbReference>
<feature type="chain" id="PRO_5003864852" description="Amidohydrolase-related domain-containing protein" evidence="5">
    <location>
        <begin position="24"/>
        <end position="240"/>
    </location>
</feature>
<evidence type="ECO:0000256" key="3">
    <source>
        <dbReference type="ARBA" id="ARBA00022801"/>
    </source>
</evidence>
<dbReference type="InterPro" id="IPR006680">
    <property type="entry name" value="Amidohydro-rel"/>
</dbReference>
<keyword evidence="3" id="KW-0378">Hydrolase</keyword>
<dbReference type="Gene3D" id="3.20.20.140">
    <property type="entry name" value="Metal-dependent hydrolases"/>
    <property type="match status" value="1"/>
</dbReference>
<feature type="domain" description="Amidohydrolase-related" evidence="6">
    <location>
        <begin position="85"/>
        <end position="239"/>
    </location>
</feature>
<gene>
    <name evidence="7" type="ORF">MPH_04375</name>
</gene>
<reference evidence="7 8" key="1">
    <citation type="journal article" date="2012" name="BMC Genomics">
        <title>Tools to kill: Genome of one of the most destructive plant pathogenic fungi Macrophomina phaseolina.</title>
        <authorList>
            <person name="Islam M.S."/>
            <person name="Haque M.S."/>
            <person name="Islam M.M."/>
            <person name="Emdad E.M."/>
            <person name="Halim A."/>
            <person name="Hossen Q.M.M."/>
            <person name="Hossain M.Z."/>
            <person name="Ahmed B."/>
            <person name="Rahim S."/>
            <person name="Rahman M.S."/>
            <person name="Alam M.M."/>
            <person name="Hou S."/>
            <person name="Wan X."/>
            <person name="Saito J.A."/>
            <person name="Alam M."/>
        </authorList>
    </citation>
    <scope>NUCLEOTIDE SEQUENCE [LARGE SCALE GENOMIC DNA]</scope>
    <source>
        <strain evidence="7 8">MS6</strain>
    </source>
</reference>
<proteinExistence type="predicted"/>
<dbReference type="SUPFAM" id="SSF51556">
    <property type="entry name" value="Metallo-dependent hydrolases"/>
    <property type="match status" value="1"/>
</dbReference>
<organism evidence="7 8">
    <name type="scientific">Macrophomina phaseolina (strain MS6)</name>
    <name type="common">Charcoal rot fungus</name>
    <dbReference type="NCBI Taxonomy" id="1126212"/>
    <lineage>
        <taxon>Eukaryota</taxon>
        <taxon>Fungi</taxon>
        <taxon>Dikarya</taxon>
        <taxon>Ascomycota</taxon>
        <taxon>Pezizomycotina</taxon>
        <taxon>Dothideomycetes</taxon>
        <taxon>Dothideomycetes incertae sedis</taxon>
        <taxon>Botryosphaeriales</taxon>
        <taxon>Botryosphaeriaceae</taxon>
        <taxon>Macrophomina</taxon>
    </lineage>
</organism>